<dbReference type="EMBL" id="MU006235">
    <property type="protein sequence ID" value="KAF2822089.1"/>
    <property type="molecule type" value="Genomic_DNA"/>
</dbReference>
<organism evidence="1 2">
    <name type="scientific">Ophiobolus disseminans</name>
    <dbReference type="NCBI Taxonomy" id="1469910"/>
    <lineage>
        <taxon>Eukaryota</taxon>
        <taxon>Fungi</taxon>
        <taxon>Dikarya</taxon>
        <taxon>Ascomycota</taxon>
        <taxon>Pezizomycotina</taxon>
        <taxon>Dothideomycetes</taxon>
        <taxon>Pleosporomycetidae</taxon>
        <taxon>Pleosporales</taxon>
        <taxon>Pleosporineae</taxon>
        <taxon>Phaeosphaeriaceae</taxon>
        <taxon>Ophiobolus</taxon>
    </lineage>
</organism>
<gene>
    <name evidence="1" type="ORF">CC86DRAFT_385797</name>
</gene>
<proteinExistence type="predicted"/>
<protein>
    <submittedName>
        <fullName evidence="1">Uncharacterized protein</fullName>
    </submittedName>
</protein>
<keyword evidence="2" id="KW-1185">Reference proteome</keyword>
<accession>A0A6A6ZN49</accession>
<name>A0A6A6ZN49_9PLEO</name>
<evidence type="ECO:0000313" key="1">
    <source>
        <dbReference type="EMBL" id="KAF2822089.1"/>
    </source>
</evidence>
<dbReference type="Proteomes" id="UP000799424">
    <property type="component" value="Unassembled WGS sequence"/>
</dbReference>
<dbReference type="AlphaFoldDB" id="A0A6A6ZN49"/>
<evidence type="ECO:0000313" key="2">
    <source>
        <dbReference type="Proteomes" id="UP000799424"/>
    </source>
</evidence>
<sequence>MSPVTPKPFLFSNPNLNHAHAMQPQPPPKPPHVVAFESTQASLLHDLHAFLARGRAELLSMIKDADPSSALSTLCKEQHQQLDAWEKGFEFTWLVVQKGNTEQKTQFLCSKTEGLRGIVGRFKERWRELGGIEVLLAALVNARAVLDSYVSEGRRAKDTRLRTEESSIYEAMSPNGKSQHDLYLSRLDVMVAQARALRTLVEDFKDQFGEDWDWMKRLERAEDGSEQGWQTMSPPPKEIVSSDTTAITQSLKKAYDSILNSVAVSIQWHEKVKEQLRVAHDDLKRSLPHGSMTTQLSTKLRGLEIVVSYAQSIVLMLEEFPINIRAEWKPVKKASLEQRRVFLEKKGRELNKQQKAFRVALEPAVTEGGCSFKV</sequence>
<reference evidence="1" key="1">
    <citation type="journal article" date="2020" name="Stud. Mycol.">
        <title>101 Dothideomycetes genomes: a test case for predicting lifestyles and emergence of pathogens.</title>
        <authorList>
            <person name="Haridas S."/>
            <person name="Albert R."/>
            <person name="Binder M."/>
            <person name="Bloem J."/>
            <person name="Labutti K."/>
            <person name="Salamov A."/>
            <person name="Andreopoulos B."/>
            <person name="Baker S."/>
            <person name="Barry K."/>
            <person name="Bills G."/>
            <person name="Bluhm B."/>
            <person name="Cannon C."/>
            <person name="Castanera R."/>
            <person name="Culley D."/>
            <person name="Daum C."/>
            <person name="Ezra D."/>
            <person name="Gonzalez J."/>
            <person name="Henrissat B."/>
            <person name="Kuo A."/>
            <person name="Liang C."/>
            <person name="Lipzen A."/>
            <person name="Lutzoni F."/>
            <person name="Magnuson J."/>
            <person name="Mondo S."/>
            <person name="Nolan M."/>
            <person name="Ohm R."/>
            <person name="Pangilinan J."/>
            <person name="Park H.-J."/>
            <person name="Ramirez L."/>
            <person name="Alfaro M."/>
            <person name="Sun H."/>
            <person name="Tritt A."/>
            <person name="Yoshinaga Y."/>
            <person name="Zwiers L.-H."/>
            <person name="Turgeon B."/>
            <person name="Goodwin S."/>
            <person name="Spatafora J."/>
            <person name="Crous P."/>
            <person name="Grigoriev I."/>
        </authorList>
    </citation>
    <scope>NUCLEOTIDE SEQUENCE</scope>
    <source>
        <strain evidence="1">CBS 113818</strain>
    </source>
</reference>